<reference evidence="2 3" key="1">
    <citation type="submission" date="2020-08" db="EMBL/GenBank/DDBJ databases">
        <title>Genomic Encyclopedia of Type Strains, Phase IV (KMG-IV): sequencing the most valuable type-strain genomes for metagenomic binning, comparative biology and taxonomic classification.</title>
        <authorList>
            <person name="Goeker M."/>
        </authorList>
    </citation>
    <scope>NUCLEOTIDE SEQUENCE [LARGE SCALE GENOMIC DNA]</scope>
    <source>
        <strain evidence="2 3">DSM 101465</strain>
    </source>
</reference>
<evidence type="ECO:0000313" key="3">
    <source>
        <dbReference type="Proteomes" id="UP000588017"/>
    </source>
</evidence>
<evidence type="ECO:0000313" key="2">
    <source>
        <dbReference type="EMBL" id="MBB6167258.1"/>
    </source>
</evidence>
<dbReference type="AlphaFoldDB" id="A0A841K3B2"/>
<keyword evidence="3" id="KW-1185">Reference proteome</keyword>
<feature type="compositionally biased region" description="Basic residues" evidence="1">
    <location>
        <begin position="13"/>
        <end position="23"/>
    </location>
</feature>
<proteinExistence type="predicted"/>
<name>A0A841K3B2_9HYPH</name>
<dbReference type="RefSeq" id="WP_183332642.1">
    <property type="nucleotide sequence ID" value="NZ_BMHX01000002.1"/>
</dbReference>
<evidence type="ECO:0000256" key="1">
    <source>
        <dbReference type="SAM" id="MobiDB-lite"/>
    </source>
</evidence>
<protein>
    <submittedName>
        <fullName evidence="2">Uncharacterized protein</fullName>
    </submittedName>
</protein>
<feature type="region of interest" description="Disordered" evidence="1">
    <location>
        <begin position="1"/>
        <end position="31"/>
    </location>
</feature>
<sequence>MARRVAAAEKPAPRKRSAPRRRSAAAPEARGERRLPRFPFLIRGGNGVTTPGSLGRLRVECHLPARQIGGIDHMCCHAAEPDHFLVPDRRLVVLDSGLGSAHGGLGLVQPALRPHAAFLRTRQAALPQAAQQVQRPLLRHDTRVRMRCWTSAIVERSSCP</sequence>
<dbReference type="Proteomes" id="UP000588017">
    <property type="component" value="Unassembled WGS sequence"/>
</dbReference>
<feature type="compositionally biased region" description="Low complexity" evidence="1">
    <location>
        <begin position="1"/>
        <end position="10"/>
    </location>
</feature>
<organism evidence="2 3">
    <name type="scientific">Chelatococcus composti</name>
    <dbReference type="NCBI Taxonomy" id="1743235"/>
    <lineage>
        <taxon>Bacteria</taxon>
        <taxon>Pseudomonadati</taxon>
        <taxon>Pseudomonadota</taxon>
        <taxon>Alphaproteobacteria</taxon>
        <taxon>Hyphomicrobiales</taxon>
        <taxon>Chelatococcaceae</taxon>
        <taxon>Chelatococcus</taxon>
    </lineage>
</organism>
<gene>
    <name evidence="2" type="ORF">HNQ73_000876</name>
</gene>
<comment type="caution">
    <text evidence="2">The sequence shown here is derived from an EMBL/GenBank/DDBJ whole genome shotgun (WGS) entry which is preliminary data.</text>
</comment>
<dbReference type="EMBL" id="JACHEH010000002">
    <property type="protein sequence ID" value="MBB6167258.1"/>
    <property type="molecule type" value="Genomic_DNA"/>
</dbReference>
<accession>A0A841K3B2</accession>